<dbReference type="Proteomes" id="UP000008229">
    <property type="component" value="Chromosome"/>
</dbReference>
<feature type="transmembrane region" description="Helical" evidence="1">
    <location>
        <begin position="48"/>
        <end position="67"/>
    </location>
</feature>
<dbReference type="GO" id="GO:0016787">
    <property type="term" value="F:hydrolase activity"/>
    <property type="evidence" value="ECO:0007669"/>
    <property type="project" value="UniProtKB-KW"/>
</dbReference>
<keyword evidence="1" id="KW-0472">Membrane</keyword>
<sequence>MVRADRYLPDMRVTRAWPERASLVKGIAFAGTLACVGWAVAIADTGRLDWLFLVLALGAIGANLFDARTEAQRVSISGLALAAILVIAFFGPAWAFAVVVTAELIDWCITRYRPVSMLVNIFGGGAPMLVAGTVFEAVRPAEDGSVGFYLALALAAVLVLVLNLVLVAWLTSLLDGFPFLPTLAGASRTLVVSLAINVPLALAAAGLCLELGVGGSAFAAFTLIAFGYMANLVATARHRSRQYASLSWGVLSGLLRTLDVRDPRAARHAAAVAAFSRDIARASGMGREECELVHTAGLLHDIGHFALSDRVSERGRVLNDEDWTAIRRHPELGADMLRDLGLYGPVAEIVHAHHERIDGRGYPDRLSADRIPEAAKIIAVAEVYDTLTAHDTYRTPVSSFEALTELRRVSGTQLDGRYVEILAELLAGSDITYRHADAADFGRELDLERRINDAAAS</sequence>
<dbReference type="CDD" id="cd00077">
    <property type="entry name" value="HDc"/>
    <property type="match status" value="1"/>
</dbReference>
<feature type="transmembrane region" description="Helical" evidence="1">
    <location>
        <begin position="79"/>
        <end position="105"/>
    </location>
</feature>
<dbReference type="InterPro" id="IPR037522">
    <property type="entry name" value="HD_GYP_dom"/>
</dbReference>
<protein>
    <submittedName>
        <fullName evidence="3">Metal dependent phosphohydrolase</fullName>
    </submittedName>
</protein>
<dbReference type="InterPro" id="IPR003607">
    <property type="entry name" value="HD/PDEase_dom"/>
</dbReference>
<gene>
    <name evidence="3" type="ordered locus">Cwoe_5850</name>
</gene>
<feature type="transmembrane region" description="Helical" evidence="1">
    <location>
        <begin position="117"/>
        <end position="135"/>
    </location>
</feature>
<dbReference type="Pfam" id="PF13487">
    <property type="entry name" value="HD_5"/>
    <property type="match status" value="1"/>
</dbReference>
<dbReference type="SMART" id="SM00471">
    <property type="entry name" value="HDc"/>
    <property type="match status" value="1"/>
</dbReference>
<accession>D3F2W9</accession>
<keyword evidence="3" id="KW-0378">Hydrolase</keyword>
<dbReference type="eggNOG" id="COG2206">
    <property type="taxonomic scope" value="Bacteria"/>
</dbReference>
<reference evidence="3 4" key="1">
    <citation type="journal article" date="2010" name="Stand. Genomic Sci.">
        <title>Complete genome sequence of Conexibacter woesei type strain (ID131577).</title>
        <authorList>
            <person name="Pukall R."/>
            <person name="Lapidus A."/>
            <person name="Glavina Del Rio T."/>
            <person name="Copeland A."/>
            <person name="Tice H."/>
            <person name="Cheng J.-F."/>
            <person name="Lucas S."/>
            <person name="Chen F."/>
            <person name="Nolan M."/>
            <person name="Bruce D."/>
            <person name="Goodwin L."/>
            <person name="Pitluck S."/>
            <person name="Mavromatis K."/>
            <person name="Ivanova N."/>
            <person name="Ovchinnikova G."/>
            <person name="Pati A."/>
            <person name="Chen A."/>
            <person name="Palaniappan K."/>
            <person name="Land M."/>
            <person name="Hauser L."/>
            <person name="Chang Y.-J."/>
            <person name="Jeffries C.D."/>
            <person name="Chain P."/>
            <person name="Meincke L."/>
            <person name="Sims D."/>
            <person name="Brettin T."/>
            <person name="Detter J.C."/>
            <person name="Rohde M."/>
            <person name="Goeker M."/>
            <person name="Bristow J."/>
            <person name="Eisen J.A."/>
            <person name="Markowitz V."/>
            <person name="Kyrpides N.C."/>
            <person name="Klenk H.-P."/>
            <person name="Hugenholtz P."/>
        </authorList>
    </citation>
    <scope>NUCLEOTIDE SEQUENCE [LARGE SCALE GENOMIC DNA]</scope>
    <source>
        <strain evidence="4">DSM 14684 / CIP 108061 / JCM 11494 / NBRC 100937 / ID131577</strain>
    </source>
</reference>
<keyword evidence="1" id="KW-0812">Transmembrane</keyword>
<evidence type="ECO:0000256" key="1">
    <source>
        <dbReference type="SAM" id="Phobius"/>
    </source>
</evidence>
<dbReference type="PANTHER" id="PTHR43155">
    <property type="entry name" value="CYCLIC DI-GMP PHOSPHODIESTERASE PA4108-RELATED"/>
    <property type="match status" value="1"/>
</dbReference>
<organism evidence="3 4">
    <name type="scientific">Conexibacter woesei (strain DSM 14684 / CCUG 47730 / CIP 108061 / JCM 11494 / NBRC 100937 / ID131577)</name>
    <dbReference type="NCBI Taxonomy" id="469383"/>
    <lineage>
        <taxon>Bacteria</taxon>
        <taxon>Bacillati</taxon>
        <taxon>Actinomycetota</taxon>
        <taxon>Thermoleophilia</taxon>
        <taxon>Solirubrobacterales</taxon>
        <taxon>Conexibacteraceae</taxon>
        <taxon>Conexibacter</taxon>
    </lineage>
</organism>
<feature type="transmembrane region" description="Helical" evidence="1">
    <location>
        <begin position="147"/>
        <end position="170"/>
    </location>
</feature>
<reference evidence="4" key="2">
    <citation type="submission" date="2010-01" db="EMBL/GenBank/DDBJ databases">
        <title>The complete genome of Conexibacter woesei DSM 14684.</title>
        <authorList>
            <consortium name="US DOE Joint Genome Institute (JGI-PGF)"/>
            <person name="Lucas S."/>
            <person name="Copeland A."/>
            <person name="Lapidus A."/>
            <person name="Glavina del Rio T."/>
            <person name="Dalin E."/>
            <person name="Tice H."/>
            <person name="Bruce D."/>
            <person name="Goodwin L."/>
            <person name="Pitluck S."/>
            <person name="Kyrpides N."/>
            <person name="Mavromatis K."/>
            <person name="Ivanova N."/>
            <person name="Mikhailova N."/>
            <person name="Chertkov O."/>
            <person name="Brettin T."/>
            <person name="Detter J.C."/>
            <person name="Han C."/>
            <person name="Larimer F."/>
            <person name="Land M."/>
            <person name="Hauser L."/>
            <person name="Markowitz V."/>
            <person name="Cheng J.-F."/>
            <person name="Hugenholtz P."/>
            <person name="Woyke T."/>
            <person name="Wu D."/>
            <person name="Pukall R."/>
            <person name="Steenblock K."/>
            <person name="Schneider S."/>
            <person name="Klenk H.-P."/>
            <person name="Eisen J.A."/>
        </authorList>
    </citation>
    <scope>NUCLEOTIDE SEQUENCE [LARGE SCALE GENOMIC DNA]</scope>
    <source>
        <strain evidence="4">DSM 14684 / CIP 108061 / JCM 11494 / NBRC 100937 / ID131577</strain>
    </source>
</reference>
<dbReference type="PANTHER" id="PTHR43155:SF2">
    <property type="entry name" value="CYCLIC DI-GMP PHOSPHODIESTERASE PA4108"/>
    <property type="match status" value="1"/>
</dbReference>
<dbReference type="STRING" id="469383.Cwoe_5850"/>
<feature type="domain" description="HD-GYP" evidence="2">
    <location>
        <begin position="243"/>
        <end position="438"/>
    </location>
</feature>
<name>D3F2W9_CONWI</name>
<evidence type="ECO:0000313" key="4">
    <source>
        <dbReference type="Proteomes" id="UP000008229"/>
    </source>
</evidence>
<dbReference type="EMBL" id="CP001854">
    <property type="protein sequence ID" value="ADB54250.1"/>
    <property type="molecule type" value="Genomic_DNA"/>
</dbReference>
<evidence type="ECO:0000313" key="3">
    <source>
        <dbReference type="EMBL" id="ADB54250.1"/>
    </source>
</evidence>
<dbReference type="KEGG" id="cwo:Cwoe_5850"/>
<dbReference type="SUPFAM" id="SSF109604">
    <property type="entry name" value="HD-domain/PDEase-like"/>
    <property type="match status" value="1"/>
</dbReference>
<dbReference type="AlphaFoldDB" id="D3F2W9"/>
<feature type="transmembrane region" description="Helical" evidence="1">
    <location>
        <begin position="190"/>
        <end position="209"/>
    </location>
</feature>
<proteinExistence type="predicted"/>
<keyword evidence="1" id="KW-1133">Transmembrane helix</keyword>
<feature type="transmembrane region" description="Helical" evidence="1">
    <location>
        <begin position="21"/>
        <end position="42"/>
    </location>
</feature>
<feature type="transmembrane region" description="Helical" evidence="1">
    <location>
        <begin position="216"/>
        <end position="234"/>
    </location>
</feature>
<keyword evidence="4" id="KW-1185">Reference proteome</keyword>
<dbReference type="Gene3D" id="1.10.3210.10">
    <property type="entry name" value="Hypothetical protein af1432"/>
    <property type="match status" value="1"/>
</dbReference>
<dbReference type="HOGENOM" id="CLU_598147_0_0_11"/>
<dbReference type="PROSITE" id="PS51832">
    <property type="entry name" value="HD_GYP"/>
    <property type="match status" value="1"/>
</dbReference>
<dbReference type="NCBIfam" id="TIGR00277">
    <property type="entry name" value="HDIG"/>
    <property type="match status" value="1"/>
</dbReference>
<dbReference type="InterPro" id="IPR006675">
    <property type="entry name" value="HDIG_dom"/>
</dbReference>
<evidence type="ECO:0000259" key="2">
    <source>
        <dbReference type="PROSITE" id="PS51832"/>
    </source>
</evidence>